<keyword evidence="13" id="KW-1185">Reference proteome</keyword>
<dbReference type="InterPro" id="IPR050681">
    <property type="entry name" value="CDF/SLC30A"/>
</dbReference>
<feature type="transmembrane region" description="Helical" evidence="9">
    <location>
        <begin position="21"/>
        <end position="42"/>
    </location>
</feature>
<evidence type="ECO:0000256" key="7">
    <source>
        <dbReference type="ARBA" id="ARBA00023065"/>
    </source>
</evidence>
<keyword evidence="3" id="KW-0813">Transport</keyword>
<comment type="similarity">
    <text evidence="2">Belongs to the cation diffusion facilitator (CDF) transporter (TC 2.A.4) family. SLC30A subfamily.</text>
</comment>
<evidence type="ECO:0000259" key="10">
    <source>
        <dbReference type="Pfam" id="PF01545"/>
    </source>
</evidence>
<dbReference type="Pfam" id="PF16916">
    <property type="entry name" value="ZT_dimer"/>
    <property type="match status" value="1"/>
</dbReference>
<sequence length="301" mass="33463">MGHHHHHSKEKPEEAGKVRMRLKVAFALNFFFTIIEFVGGALTNSMAILSDAVHDLGDTVAIGSALWLEKVAEKGRDNRYTYGYRRFSTLGALLTSLILFAGSIIILREAIPRLFEPEEVMAKGMMWMALLGILFNGLAVLRLKGGNASLNNRAVMLHLMEDVLGWVAVLIGSIIIHYTGWFWIDPLLSIGVAIYILFHVFGNMRKILGVFLQTTPSDFDKSGMEEELLTVDGIHEVHDTHIWSLDGNYHVLSIHVVVDGDASGLAQQGIRKEADRIIRNYGIDHPTVAIEFKGEVCPGCE</sequence>
<evidence type="ECO:0000313" key="12">
    <source>
        <dbReference type="EMBL" id="GAO30197.1"/>
    </source>
</evidence>
<dbReference type="OrthoDB" id="9809646at2"/>
<evidence type="ECO:0000313" key="13">
    <source>
        <dbReference type="Proteomes" id="UP000032900"/>
    </source>
</evidence>
<dbReference type="PANTHER" id="PTHR11562:SF17">
    <property type="entry name" value="RE54080P-RELATED"/>
    <property type="match status" value="1"/>
</dbReference>
<dbReference type="RefSeq" id="WP_062124968.1">
    <property type="nucleotide sequence ID" value="NZ_BAZW01000019.1"/>
</dbReference>
<organism evidence="12 13">
    <name type="scientific">Geofilum rubicundum JCM 15548</name>
    <dbReference type="NCBI Taxonomy" id="1236989"/>
    <lineage>
        <taxon>Bacteria</taxon>
        <taxon>Pseudomonadati</taxon>
        <taxon>Bacteroidota</taxon>
        <taxon>Bacteroidia</taxon>
        <taxon>Marinilabiliales</taxon>
        <taxon>Marinilabiliaceae</taxon>
        <taxon>Geofilum</taxon>
    </lineage>
</organism>
<dbReference type="InterPro" id="IPR027470">
    <property type="entry name" value="Cation_efflux_CTD"/>
</dbReference>
<evidence type="ECO:0000256" key="8">
    <source>
        <dbReference type="ARBA" id="ARBA00023136"/>
    </source>
</evidence>
<dbReference type="SUPFAM" id="SSF161111">
    <property type="entry name" value="Cation efflux protein transmembrane domain-like"/>
    <property type="match status" value="1"/>
</dbReference>
<dbReference type="STRING" id="1236989.JCM15548_12452"/>
<dbReference type="NCBIfam" id="TIGR01297">
    <property type="entry name" value="CDF"/>
    <property type="match status" value="1"/>
</dbReference>
<feature type="transmembrane region" description="Helical" evidence="9">
    <location>
        <begin position="89"/>
        <end position="106"/>
    </location>
</feature>
<dbReference type="AlphaFoldDB" id="A0A0E9LX88"/>
<protein>
    <submittedName>
        <fullName evidence="12">Cobalt-zinc-cadmium resistance protein CzcD</fullName>
    </submittedName>
</protein>
<evidence type="ECO:0000256" key="5">
    <source>
        <dbReference type="ARBA" id="ARBA00022906"/>
    </source>
</evidence>
<keyword evidence="5" id="KW-0862">Zinc</keyword>
<dbReference type="Proteomes" id="UP000032900">
    <property type="component" value="Unassembled WGS sequence"/>
</dbReference>
<dbReference type="GO" id="GO:0005385">
    <property type="term" value="F:zinc ion transmembrane transporter activity"/>
    <property type="evidence" value="ECO:0007669"/>
    <property type="project" value="TreeGrafter"/>
</dbReference>
<dbReference type="PANTHER" id="PTHR11562">
    <property type="entry name" value="CATION EFFLUX PROTEIN/ ZINC TRANSPORTER"/>
    <property type="match status" value="1"/>
</dbReference>
<feature type="transmembrane region" description="Helical" evidence="9">
    <location>
        <begin position="155"/>
        <end position="176"/>
    </location>
</feature>
<evidence type="ECO:0000256" key="4">
    <source>
        <dbReference type="ARBA" id="ARBA00022692"/>
    </source>
</evidence>
<evidence type="ECO:0000256" key="1">
    <source>
        <dbReference type="ARBA" id="ARBA00004141"/>
    </source>
</evidence>
<dbReference type="Gene3D" id="1.20.1510.10">
    <property type="entry name" value="Cation efflux protein transmembrane domain"/>
    <property type="match status" value="1"/>
</dbReference>
<dbReference type="InterPro" id="IPR058533">
    <property type="entry name" value="Cation_efflux_TM"/>
</dbReference>
<evidence type="ECO:0000256" key="6">
    <source>
        <dbReference type="ARBA" id="ARBA00022989"/>
    </source>
</evidence>
<reference evidence="12 13" key="1">
    <citation type="journal article" date="2015" name="Microbes Environ.">
        <title>Distribution and evolution of nitrogen fixation genes in the phylum bacteroidetes.</title>
        <authorList>
            <person name="Inoue J."/>
            <person name="Oshima K."/>
            <person name="Suda W."/>
            <person name="Sakamoto M."/>
            <person name="Iino T."/>
            <person name="Noda S."/>
            <person name="Hongoh Y."/>
            <person name="Hattori M."/>
            <person name="Ohkuma M."/>
        </authorList>
    </citation>
    <scope>NUCLEOTIDE SEQUENCE [LARGE SCALE GENOMIC DNA]</scope>
    <source>
        <strain evidence="12">JCM 15548</strain>
    </source>
</reference>
<dbReference type="InterPro" id="IPR002524">
    <property type="entry name" value="Cation_efflux"/>
</dbReference>
<evidence type="ECO:0000256" key="9">
    <source>
        <dbReference type="SAM" id="Phobius"/>
    </source>
</evidence>
<gene>
    <name evidence="12" type="ORF">JCM15548_12452</name>
</gene>
<dbReference type="InterPro" id="IPR036837">
    <property type="entry name" value="Cation_efflux_CTD_sf"/>
</dbReference>
<keyword evidence="7" id="KW-0406">Ion transport</keyword>
<dbReference type="Pfam" id="PF01545">
    <property type="entry name" value="Cation_efflux"/>
    <property type="match status" value="1"/>
</dbReference>
<accession>A0A0E9LX88</accession>
<proteinExistence type="inferred from homology"/>
<feature type="domain" description="Cation efflux protein transmembrane" evidence="10">
    <location>
        <begin position="22"/>
        <end position="206"/>
    </location>
</feature>
<dbReference type="InterPro" id="IPR027469">
    <property type="entry name" value="Cation_efflux_TMD_sf"/>
</dbReference>
<feature type="transmembrane region" description="Helical" evidence="9">
    <location>
        <begin position="126"/>
        <end position="143"/>
    </location>
</feature>
<feature type="domain" description="Cation efflux protein cytoplasmic" evidence="11">
    <location>
        <begin position="217"/>
        <end position="290"/>
    </location>
</feature>
<feature type="transmembrane region" description="Helical" evidence="9">
    <location>
        <begin position="182"/>
        <end position="201"/>
    </location>
</feature>
<comment type="subcellular location">
    <subcellularLocation>
        <location evidence="1">Membrane</location>
        <topology evidence="1">Multi-pass membrane protein</topology>
    </subcellularLocation>
</comment>
<keyword evidence="5" id="KW-0864">Zinc transport</keyword>
<dbReference type="EMBL" id="BAZW01000019">
    <property type="protein sequence ID" value="GAO30197.1"/>
    <property type="molecule type" value="Genomic_DNA"/>
</dbReference>
<keyword evidence="8 9" id="KW-0472">Membrane</keyword>
<dbReference type="GO" id="GO:0005886">
    <property type="term" value="C:plasma membrane"/>
    <property type="evidence" value="ECO:0007669"/>
    <property type="project" value="TreeGrafter"/>
</dbReference>
<evidence type="ECO:0000259" key="11">
    <source>
        <dbReference type="Pfam" id="PF16916"/>
    </source>
</evidence>
<name>A0A0E9LX88_9BACT</name>
<evidence type="ECO:0000256" key="2">
    <source>
        <dbReference type="ARBA" id="ARBA00008873"/>
    </source>
</evidence>
<dbReference type="SUPFAM" id="SSF160240">
    <property type="entry name" value="Cation efflux protein cytoplasmic domain-like"/>
    <property type="match status" value="1"/>
</dbReference>
<evidence type="ECO:0000256" key="3">
    <source>
        <dbReference type="ARBA" id="ARBA00022448"/>
    </source>
</evidence>
<keyword evidence="6 9" id="KW-1133">Transmembrane helix</keyword>
<comment type="caution">
    <text evidence="12">The sequence shown here is derived from an EMBL/GenBank/DDBJ whole genome shotgun (WGS) entry which is preliminary data.</text>
</comment>
<keyword evidence="4 9" id="KW-0812">Transmembrane</keyword>